<reference evidence="2" key="1">
    <citation type="submission" date="2019-05" db="EMBL/GenBank/DDBJ databases">
        <title>Annotation for the trematode Paragonimus heterotremus.</title>
        <authorList>
            <person name="Choi Y.-J."/>
        </authorList>
    </citation>
    <scope>NUCLEOTIDE SEQUENCE</scope>
    <source>
        <strain evidence="2">LC</strain>
    </source>
</reference>
<keyword evidence="3" id="KW-1185">Reference proteome</keyword>
<dbReference type="InterPro" id="IPR029357">
    <property type="entry name" value="SPATA7"/>
</dbReference>
<gene>
    <name evidence="2" type="ORF">PHET_00692</name>
</gene>
<accession>A0A8J4TIM6</accession>
<dbReference type="EMBL" id="LUCH01000262">
    <property type="protein sequence ID" value="KAF5405634.1"/>
    <property type="molecule type" value="Genomic_DNA"/>
</dbReference>
<organism evidence="2 3">
    <name type="scientific">Paragonimus heterotremus</name>
    <dbReference type="NCBI Taxonomy" id="100268"/>
    <lineage>
        <taxon>Eukaryota</taxon>
        <taxon>Metazoa</taxon>
        <taxon>Spiralia</taxon>
        <taxon>Lophotrochozoa</taxon>
        <taxon>Platyhelminthes</taxon>
        <taxon>Trematoda</taxon>
        <taxon>Digenea</taxon>
        <taxon>Plagiorchiida</taxon>
        <taxon>Troglotremata</taxon>
        <taxon>Troglotrematidae</taxon>
        <taxon>Paragonimus</taxon>
    </lineage>
</organism>
<feature type="region of interest" description="Disordered" evidence="1">
    <location>
        <begin position="239"/>
        <end position="271"/>
    </location>
</feature>
<protein>
    <submittedName>
        <fullName evidence="2">Uncharacterized protein</fullName>
    </submittedName>
</protein>
<sequence>MSHSTQSTTGATQVIESFLIYSYVIPTKLRDYHFHNDVLFFQTYNPTLQTVPSMEKHVTALRQTNWEESLDEAQRNALLYLNFIEAVTDDVLSRGVFTDRNLNSVLSEHVIRNDYGLSKDQLRKATDQLRSQLHIKDDLDDNVNVVKFSKSGVPLQPTVSDIRSGSGDPQGLGLSNQFSKKSELRCDTSVLDSLLVTSPRDGALPPIAPAREVHNMSPSMSKGSHYVTGALPVRTEESAEDKVAVDGKQTNFSPYSNQGSQKAKVSENTPDHLDDKKFISWLNMGTPYTESAIVQSSSGAQLTDQSRMDREDTLNDETTLPDLSLSGNQFDVPLGPPESPLNNNVTVASSNNIMPRTVSALKKTDIQLTGLDSSDQIPLTRPTHVTFASEAEILCTHPTELSTSLSKLTDLTRFASTDMSQQNAEFELSSTQATEAENELNITLSSGSDKHFSTHSAEYSDDTFLQSNG</sequence>
<dbReference type="Proteomes" id="UP000748531">
    <property type="component" value="Unassembled WGS sequence"/>
</dbReference>
<feature type="region of interest" description="Disordered" evidence="1">
    <location>
        <begin position="445"/>
        <end position="469"/>
    </location>
</feature>
<proteinExistence type="predicted"/>
<evidence type="ECO:0000313" key="3">
    <source>
        <dbReference type="Proteomes" id="UP000748531"/>
    </source>
</evidence>
<evidence type="ECO:0000313" key="2">
    <source>
        <dbReference type="EMBL" id="KAF5405634.1"/>
    </source>
</evidence>
<dbReference type="AlphaFoldDB" id="A0A8J4TIM6"/>
<comment type="caution">
    <text evidence="2">The sequence shown here is derived from an EMBL/GenBank/DDBJ whole genome shotgun (WGS) entry which is preliminary data.</text>
</comment>
<dbReference type="Pfam" id="PF15244">
    <property type="entry name" value="HSD3"/>
    <property type="match status" value="1"/>
</dbReference>
<feature type="compositionally biased region" description="Polar residues" evidence="1">
    <location>
        <begin position="294"/>
        <end position="305"/>
    </location>
</feature>
<evidence type="ECO:0000256" key="1">
    <source>
        <dbReference type="SAM" id="MobiDB-lite"/>
    </source>
</evidence>
<feature type="compositionally biased region" description="Polar residues" evidence="1">
    <location>
        <begin position="248"/>
        <end position="268"/>
    </location>
</feature>
<feature type="region of interest" description="Disordered" evidence="1">
    <location>
        <begin position="294"/>
        <end position="326"/>
    </location>
</feature>
<name>A0A8J4TIM6_9TREM</name>
<dbReference type="OrthoDB" id="6263678at2759"/>